<protein>
    <submittedName>
        <fullName evidence="1">G7390 protein</fullName>
    </submittedName>
</protein>
<dbReference type="PANTHER" id="PTHR33129">
    <property type="entry name" value="PROTEIN KINASE DOMAIN-CONTAINING PROTEIN-RELATED"/>
    <property type="match status" value="1"/>
</dbReference>
<proteinExistence type="predicted"/>
<dbReference type="EMBL" id="CAXHTA020000011">
    <property type="protein sequence ID" value="CAL5224668.1"/>
    <property type="molecule type" value="Genomic_DNA"/>
</dbReference>
<sequence length="156" mass="18123">MGPWSCEEILAARDHIFNDQPIANVKGRFSKWGGIPRYIFQDTDAVSQALLKNAIDTFGLDSLINIMIEPNMRSSEQAFAIGHKIVHMTVEGNYLRSPVVFASEWVREELISRLLRLLEHEVRDFLEDRTWGMPEFLAFREAFRERHRALHKEGKP</sequence>
<reference evidence="1 2" key="1">
    <citation type="submission" date="2024-06" db="EMBL/GenBank/DDBJ databases">
        <authorList>
            <person name="Kraege A."/>
            <person name="Thomma B."/>
        </authorList>
    </citation>
    <scope>NUCLEOTIDE SEQUENCE [LARGE SCALE GENOMIC DNA]</scope>
</reference>
<dbReference type="InterPro" id="IPR052980">
    <property type="entry name" value="Crinkler_effector"/>
</dbReference>
<keyword evidence="2" id="KW-1185">Reference proteome</keyword>
<evidence type="ECO:0000313" key="1">
    <source>
        <dbReference type="EMBL" id="CAL5224668.1"/>
    </source>
</evidence>
<accession>A0ABP1G2J5</accession>
<dbReference type="Proteomes" id="UP001497392">
    <property type="component" value="Unassembled WGS sequence"/>
</dbReference>
<evidence type="ECO:0000313" key="2">
    <source>
        <dbReference type="Proteomes" id="UP001497392"/>
    </source>
</evidence>
<dbReference type="PANTHER" id="PTHR33129:SF1">
    <property type="entry name" value="ATP-BINDING PROTEIN"/>
    <property type="match status" value="1"/>
</dbReference>
<name>A0ABP1G2J5_9CHLO</name>
<gene>
    <name evidence="1" type="primary">g7390</name>
    <name evidence="1" type="ORF">VP750_LOCUS6327</name>
</gene>
<comment type="caution">
    <text evidence="1">The sequence shown here is derived from an EMBL/GenBank/DDBJ whole genome shotgun (WGS) entry which is preliminary data.</text>
</comment>
<organism evidence="1 2">
    <name type="scientific">Coccomyxa viridis</name>
    <dbReference type="NCBI Taxonomy" id="1274662"/>
    <lineage>
        <taxon>Eukaryota</taxon>
        <taxon>Viridiplantae</taxon>
        <taxon>Chlorophyta</taxon>
        <taxon>core chlorophytes</taxon>
        <taxon>Trebouxiophyceae</taxon>
        <taxon>Trebouxiophyceae incertae sedis</taxon>
        <taxon>Coccomyxaceae</taxon>
        <taxon>Coccomyxa</taxon>
    </lineage>
</organism>